<dbReference type="PANTHER" id="PTHR42852">
    <property type="entry name" value="THIOL:DISULFIDE INTERCHANGE PROTEIN DSBE"/>
    <property type="match status" value="1"/>
</dbReference>
<dbReference type="EMBL" id="JBEPLO010000024">
    <property type="protein sequence ID" value="MET3558845.1"/>
    <property type="molecule type" value="Genomic_DNA"/>
</dbReference>
<evidence type="ECO:0000256" key="1">
    <source>
        <dbReference type="ARBA" id="ARBA00023157"/>
    </source>
</evidence>
<protein>
    <submittedName>
        <fullName evidence="4">Thiol-disulfide isomerase/thioredoxin</fullName>
    </submittedName>
</protein>
<gene>
    <name evidence="4" type="ORF">ABID29_001973</name>
</gene>
<evidence type="ECO:0000256" key="2">
    <source>
        <dbReference type="SAM" id="Phobius"/>
    </source>
</evidence>
<dbReference type="InterPro" id="IPR036249">
    <property type="entry name" value="Thioredoxin-like_sf"/>
</dbReference>
<dbReference type="GO" id="GO:0016853">
    <property type="term" value="F:isomerase activity"/>
    <property type="evidence" value="ECO:0007669"/>
    <property type="project" value="UniProtKB-KW"/>
</dbReference>
<feature type="domain" description="Thioredoxin" evidence="3">
    <location>
        <begin position="54"/>
        <end position="194"/>
    </location>
</feature>
<reference evidence="4 5" key="1">
    <citation type="submission" date="2024-06" db="EMBL/GenBank/DDBJ databases">
        <title>Genomic Encyclopedia of Type Strains, Phase IV (KMG-IV): sequencing the most valuable type-strain genomes for metagenomic binning, comparative biology and taxonomic classification.</title>
        <authorList>
            <person name="Goeker M."/>
        </authorList>
    </citation>
    <scope>NUCLEOTIDE SEQUENCE [LARGE SCALE GENOMIC DNA]</scope>
    <source>
        <strain evidence="4 5">DSM 28303</strain>
    </source>
</reference>
<comment type="caution">
    <text evidence="4">The sequence shown here is derived from an EMBL/GenBank/DDBJ whole genome shotgun (WGS) entry which is preliminary data.</text>
</comment>
<keyword evidence="4" id="KW-0413">Isomerase</keyword>
<name>A0ABV2FK76_9STRE</name>
<feature type="transmembrane region" description="Helical" evidence="2">
    <location>
        <begin position="7"/>
        <end position="27"/>
    </location>
</feature>
<dbReference type="SUPFAM" id="SSF52833">
    <property type="entry name" value="Thioredoxin-like"/>
    <property type="match status" value="1"/>
</dbReference>
<dbReference type="RefSeq" id="WP_354365958.1">
    <property type="nucleotide sequence ID" value="NZ_JBEPLO010000024.1"/>
</dbReference>
<dbReference type="InterPro" id="IPR050553">
    <property type="entry name" value="Thioredoxin_ResA/DsbE_sf"/>
</dbReference>
<dbReference type="InterPro" id="IPR013766">
    <property type="entry name" value="Thioredoxin_domain"/>
</dbReference>
<dbReference type="Pfam" id="PF00578">
    <property type="entry name" value="AhpC-TSA"/>
    <property type="match status" value="1"/>
</dbReference>
<proteinExistence type="predicted"/>
<sequence length="194" mass="22637">MEKSHKWWVISAICVFIIGISGFSFLYKQLQPPPSQQEATEQTTASSQDPKTMELLNQQLPEFTIQNLDGKDVSIKDFYDKPMVIVDWASWCPDCHEHLPEIQKVYEEYQDRVHFVMINLTDGKRETKEQAQAYIKEQGFTFPYYFDEGEAAANALKVRYIPSTYFVDKEQGIRQIFSHQLKADQLKELIESLL</sequence>
<dbReference type="Proteomes" id="UP001549122">
    <property type="component" value="Unassembled WGS sequence"/>
</dbReference>
<evidence type="ECO:0000313" key="5">
    <source>
        <dbReference type="Proteomes" id="UP001549122"/>
    </source>
</evidence>
<evidence type="ECO:0000259" key="3">
    <source>
        <dbReference type="PROSITE" id="PS51352"/>
    </source>
</evidence>
<keyword evidence="2" id="KW-1133">Transmembrane helix</keyword>
<keyword evidence="1" id="KW-1015">Disulfide bond</keyword>
<evidence type="ECO:0000313" key="4">
    <source>
        <dbReference type="EMBL" id="MET3558845.1"/>
    </source>
</evidence>
<dbReference type="PROSITE" id="PS51352">
    <property type="entry name" value="THIOREDOXIN_2"/>
    <property type="match status" value="1"/>
</dbReference>
<dbReference type="Gene3D" id="3.40.30.10">
    <property type="entry name" value="Glutaredoxin"/>
    <property type="match status" value="1"/>
</dbReference>
<organism evidence="4 5">
    <name type="scientific">Streptococcus rupicaprae</name>
    <dbReference type="NCBI Taxonomy" id="759619"/>
    <lineage>
        <taxon>Bacteria</taxon>
        <taxon>Bacillati</taxon>
        <taxon>Bacillota</taxon>
        <taxon>Bacilli</taxon>
        <taxon>Lactobacillales</taxon>
        <taxon>Streptococcaceae</taxon>
        <taxon>Streptococcus</taxon>
    </lineage>
</organism>
<dbReference type="CDD" id="cd02966">
    <property type="entry name" value="TlpA_like_family"/>
    <property type="match status" value="1"/>
</dbReference>
<accession>A0ABV2FK76</accession>
<dbReference type="PANTHER" id="PTHR42852:SF13">
    <property type="entry name" value="PROTEIN DIPZ"/>
    <property type="match status" value="1"/>
</dbReference>
<keyword evidence="2" id="KW-0812">Transmembrane</keyword>
<keyword evidence="2" id="KW-0472">Membrane</keyword>
<keyword evidence="5" id="KW-1185">Reference proteome</keyword>
<dbReference type="InterPro" id="IPR000866">
    <property type="entry name" value="AhpC/TSA"/>
</dbReference>